<dbReference type="EMBL" id="SJPN01000005">
    <property type="protein sequence ID" value="TWU00926.1"/>
    <property type="molecule type" value="Genomic_DNA"/>
</dbReference>
<accession>A0A5C6AP88</accession>
<feature type="signal peptide" evidence="1">
    <location>
        <begin position="1"/>
        <end position="26"/>
    </location>
</feature>
<name>A0A5C6AP88_9BACT</name>
<keyword evidence="3" id="KW-1185">Reference proteome</keyword>
<evidence type="ECO:0000313" key="3">
    <source>
        <dbReference type="Proteomes" id="UP000320176"/>
    </source>
</evidence>
<organism evidence="2 3">
    <name type="scientific">Stieleria varia</name>
    <dbReference type="NCBI Taxonomy" id="2528005"/>
    <lineage>
        <taxon>Bacteria</taxon>
        <taxon>Pseudomonadati</taxon>
        <taxon>Planctomycetota</taxon>
        <taxon>Planctomycetia</taxon>
        <taxon>Pirellulales</taxon>
        <taxon>Pirellulaceae</taxon>
        <taxon>Stieleria</taxon>
    </lineage>
</organism>
<dbReference type="AlphaFoldDB" id="A0A5C6AP88"/>
<evidence type="ECO:0000313" key="2">
    <source>
        <dbReference type="EMBL" id="TWU00926.1"/>
    </source>
</evidence>
<keyword evidence="1" id="KW-0732">Signal</keyword>
<gene>
    <name evidence="2" type="ORF">Pla52n_42960</name>
</gene>
<dbReference type="RefSeq" id="WP_197454796.1">
    <property type="nucleotide sequence ID" value="NZ_CP151726.1"/>
</dbReference>
<feature type="chain" id="PRO_5022961284" evidence="1">
    <location>
        <begin position="27"/>
        <end position="188"/>
    </location>
</feature>
<evidence type="ECO:0000256" key="1">
    <source>
        <dbReference type="SAM" id="SignalP"/>
    </source>
</evidence>
<comment type="caution">
    <text evidence="2">The sequence shown here is derived from an EMBL/GenBank/DDBJ whole genome shotgun (WGS) entry which is preliminary data.</text>
</comment>
<protein>
    <submittedName>
        <fullName evidence="2">Uncharacterized protein</fullName>
    </submittedName>
</protein>
<proteinExistence type="predicted"/>
<reference evidence="2 3" key="1">
    <citation type="submission" date="2019-02" db="EMBL/GenBank/DDBJ databases">
        <title>Deep-cultivation of Planctomycetes and their phenomic and genomic characterization uncovers novel biology.</title>
        <authorList>
            <person name="Wiegand S."/>
            <person name="Jogler M."/>
            <person name="Boedeker C."/>
            <person name="Pinto D."/>
            <person name="Vollmers J."/>
            <person name="Rivas-Marin E."/>
            <person name="Kohn T."/>
            <person name="Peeters S.H."/>
            <person name="Heuer A."/>
            <person name="Rast P."/>
            <person name="Oberbeckmann S."/>
            <person name="Bunk B."/>
            <person name="Jeske O."/>
            <person name="Meyerdierks A."/>
            <person name="Storesund J.E."/>
            <person name="Kallscheuer N."/>
            <person name="Luecker S."/>
            <person name="Lage O.M."/>
            <person name="Pohl T."/>
            <person name="Merkel B.J."/>
            <person name="Hornburger P."/>
            <person name="Mueller R.-W."/>
            <person name="Bruemmer F."/>
            <person name="Labrenz M."/>
            <person name="Spormann A.M."/>
            <person name="Op Den Camp H."/>
            <person name="Overmann J."/>
            <person name="Amann R."/>
            <person name="Jetten M.S.M."/>
            <person name="Mascher T."/>
            <person name="Medema M.H."/>
            <person name="Devos D.P."/>
            <person name="Kaster A.-K."/>
            <person name="Ovreas L."/>
            <person name="Rohde M."/>
            <person name="Galperin M.Y."/>
            <person name="Jogler C."/>
        </authorList>
    </citation>
    <scope>NUCLEOTIDE SEQUENCE [LARGE SCALE GENOMIC DNA]</scope>
    <source>
        <strain evidence="2 3">Pla52n</strain>
    </source>
</reference>
<sequence length="188" mass="20375" precursor="true">MKRLITRGFFPVLAAALMVSGGVVHAQQLAQGEYIVSSQIVSDTATGSSNYVGDIGSGCADGNCGGSDAGVVSSGDGTSVGGGCSGAGCIGRGYDHSDLFYNYYSQGNYNTANAQMYISPLPVPPFVGHTFNTYQPFYPHHYLYWHKDRYHNTYDNGRGMNRTKAVYYAPPIKTAVSNLYWNKLRIPR</sequence>
<dbReference type="Proteomes" id="UP000320176">
    <property type="component" value="Unassembled WGS sequence"/>
</dbReference>